<reference evidence="7 8" key="1">
    <citation type="journal article" date="2023" name="Access Microbiol">
        <title>The genome of a steinernematid-associated Pseudomonas piscis bacterium encodes the biosynthesis of insect toxins.</title>
        <authorList>
            <person name="Awori R.M."/>
            <person name="Hendre P."/>
            <person name="Amugune N.O."/>
        </authorList>
    </citation>
    <scope>NUCLEOTIDE SEQUENCE [LARGE SCALE GENOMIC DNA]</scope>
    <source>
        <strain evidence="7 8">97</strain>
    </source>
</reference>
<name>A0ABY9XHV7_9GAMM</name>
<comment type="subcellular location">
    <subcellularLocation>
        <location evidence="1">Cell membrane</location>
        <topology evidence="1">Multi-pass membrane protein</topology>
    </subcellularLocation>
</comment>
<feature type="transmembrane region" description="Helical" evidence="6">
    <location>
        <begin position="272"/>
        <end position="297"/>
    </location>
</feature>
<dbReference type="EMBL" id="CP133647">
    <property type="protein sequence ID" value="WNH02086.1"/>
    <property type="molecule type" value="Genomic_DNA"/>
</dbReference>
<evidence type="ECO:0000256" key="3">
    <source>
        <dbReference type="ARBA" id="ARBA00022692"/>
    </source>
</evidence>
<accession>A0ABY9XHV7</accession>
<feature type="transmembrane region" description="Helical" evidence="6">
    <location>
        <begin position="309"/>
        <end position="330"/>
    </location>
</feature>
<feature type="transmembrane region" description="Helical" evidence="6">
    <location>
        <begin position="20"/>
        <end position="43"/>
    </location>
</feature>
<evidence type="ECO:0000256" key="2">
    <source>
        <dbReference type="ARBA" id="ARBA00022475"/>
    </source>
</evidence>
<dbReference type="PANTHER" id="PTHR30250:SF28">
    <property type="entry name" value="POLYSACCHARIDE BIOSYNTHESIS PROTEIN"/>
    <property type="match status" value="1"/>
</dbReference>
<feature type="transmembrane region" description="Helical" evidence="6">
    <location>
        <begin position="393"/>
        <end position="416"/>
    </location>
</feature>
<evidence type="ECO:0000256" key="5">
    <source>
        <dbReference type="ARBA" id="ARBA00023136"/>
    </source>
</evidence>
<organism evidence="7 8">
    <name type="scientific">Xenorhabdus griffiniae</name>
    <dbReference type="NCBI Taxonomy" id="351672"/>
    <lineage>
        <taxon>Bacteria</taxon>
        <taxon>Pseudomonadati</taxon>
        <taxon>Pseudomonadota</taxon>
        <taxon>Gammaproteobacteria</taxon>
        <taxon>Enterobacterales</taxon>
        <taxon>Morganellaceae</taxon>
        <taxon>Xenorhabdus</taxon>
    </lineage>
</organism>
<dbReference type="InterPro" id="IPR050833">
    <property type="entry name" value="Poly_Biosynth_Transport"/>
</dbReference>
<feature type="transmembrane region" description="Helical" evidence="6">
    <location>
        <begin position="94"/>
        <end position="116"/>
    </location>
</feature>
<evidence type="ECO:0000256" key="6">
    <source>
        <dbReference type="SAM" id="Phobius"/>
    </source>
</evidence>
<protein>
    <submittedName>
        <fullName evidence="7">Oligosaccharide flippase family protein</fullName>
    </submittedName>
</protein>
<dbReference type="RefSeq" id="WP_189760038.1">
    <property type="nucleotide sequence ID" value="NZ_CP133647.1"/>
</dbReference>
<keyword evidence="3 6" id="KW-0812">Transmembrane</keyword>
<evidence type="ECO:0000256" key="4">
    <source>
        <dbReference type="ARBA" id="ARBA00022989"/>
    </source>
</evidence>
<feature type="transmembrane region" description="Helical" evidence="6">
    <location>
        <begin position="337"/>
        <end position="358"/>
    </location>
</feature>
<proteinExistence type="predicted"/>
<feature type="transmembrane region" description="Helical" evidence="6">
    <location>
        <begin position="136"/>
        <end position="155"/>
    </location>
</feature>
<keyword evidence="8" id="KW-1185">Reference proteome</keyword>
<evidence type="ECO:0000313" key="8">
    <source>
        <dbReference type="Proteomes" id="UP001300348"/>
    </source>
</evidence>
<sequence>MITLLSMPLITRLYSPTEFGILAIFMMLTTILSSVSSLRYELAINLCNNKDKSKVVLFLTTVIYVSFTVLISIPSLFYSKEISIYLGNEKLSDYLFLIPILLILVNFNRVLTYWVLRNKDFSLIARIKISQSISQILIQIFGFRLGVLGLIIGYFSSQIFGVYTLFKYALKTKAYIIPKKKQIVWAIIKYKNFPIYSTWATLLDNFSGKIPILLLTILYNPYYAGLYAFADKILLAPITLVGQSIGNVFYAEASQVKNNTNLSKLALQVFNILVQVISPLLVLLFLTAPILFNLLFGEKWEEAGYYFRYLSPLFFLLFVFTPISNIYYILNKQKQWGYFQILLLVSGVLFIFIGHTTSNIDTSIILFSISQSFCWLLIIDYIFSVLNIQRKIYLHMFFSNFLISLLITLPATIGFLYSNKDFHVPLLIGICISLLLILFKNRKLIWKKNHEKII</sequence>
<keyword evidence="5 6" id="KW-0472">Membrane</keyword>
<feature type="transmembrane region" description="Helical" evidence="6">
    <location>
        <begin position="422"/>
        <end position="439"/>
    </location>
</feature>
<dbReference type="PANTHER" id="PTHR30250">
    <property type="entry name" value="PST FAMILY PREDICTED COLANIC ACID TRANSPORTER"/>
    <property type="match status" value="1"/>
</dbReference>
<evidence type="ECO:0000256" key="1">
    <source>
        <dbReference type="ARBA" id="ARBA00004651"/>
    </source>
</evidence>
<dbReference type="Proteomes" id="UP001300348">
    <property type="component" value="Chromosome"/>
</dbReference>
<keyword evidence="4 6" id="KW-1133">Transmembrane helix</keyword>
<feature type="transmembrane region" description="Helical" evidence="6">
    <location>
        <begin position="55"/>
        <end position="74"/>
    </location>
</feature>
<gene>
    <name evidence="7" type="ORF">QL112_020470</name>
</gene>
<keyword evidence="2" id="KW-1003">Cell membrane</keyword>
<feature type="transmembrane region" description="Helical" evidence="6">
    <location>
        <begin position="210"/>
        <end position="230"/>
    </location>
</feature>
<dbReference type="Pfam" id="PF13440">
    <property type="entry name" value="Polysacc_synt_3"/>
    <property type="match status" value="1"/>
</dbReference>
<evidence type="ECO:0000313" key="7">
    <source>
        <dbReference type="EMBL" id="WNH02086.1"/>
    </source>
</evidence>
<feature type="transmembrane region" description="Helical" evidence="6">
    <location>
        <begin position="364"/>
        <end position="386"/>
    </location>
</feature>